<protein>
    <submittedName>
        <fullName evidence="1">Uncharacterized protein</fullName>
    </submittedName>
</protein>
<evidence type="ECO:0000313" key="2">
    <source>
        <dbReference type="Proteomes" id="UP001324993"/>
    </source>
</evidence>
<organism evidence="1 2">
    <name type="scientific">Coraliomargarita algicola</name>
    <dbReference type="NCBI Taxonomy" id="3092156"/>
    <lineage>
        <taxon>Bacteria</taxon>
        <taxon>Pseudomonadati</taxon>
        <taxon>Verrucomicrobiota</taxon>
        <taxon>Opitutia</taxon>
        <taxon>Puniceicoccales</taxon>
        <taxon>Coraliomargaritaceae</taxon>
        <taxon>Coraliomargarita</taxon>
    </lineage>
</organism>
<dbReference type="EMBL" id="CP138858">
    <property type="protein sequence ID" value="WPJ96860.1"/>
    <property type="molecule type" value="Genomic_DNA"/>
</dbReference>
<gene>
    <name evidence="1" type="ORF">SH580_03960</name>
</gene>
<evidence type="ECO:0000313" key="1">
    <source>
        <dbReference type="EMBL" id="WPJ96860.1"/>
    </source>
</evidence>
<sequence>MKEITKKDKLIAAEYEKAAPNQFGNLHERMKYLLSLIENIEEESPNADVKWAAYDLETEIKYHSPANPPFGTRVGYKSPDIR</sequence>
<dbReference type="RefSeq" id="WP_319833717.1">
    <property type="nucleotide sequence ID" value="NZ_CP138858.1"/>
</dbReference>
<name>A0ABZ0RQ20_9BACT</name>
<accession>A0ABZ0RQ20</accession>
<dbReference type="Proteomes" id="UP001324993">
    <property type="component" value="Chromosome"/>
</dbReference>
<keyword evidence="2" id="KW-1185">Reference proteome</keyword>
<reference evidence="1 2" key="1">
    <citation type="submission" date="2023-11" db="EMBL/GenBank/DDBJ databases">
        <title>Coraliomargarita sp. nov., isolated from marine algae.</title>
        <authorList>
            <person name="Lee J.K."/>
            <person name="Baek J.H."/>
            <person name="Kim J.M."/>
            <person name="Choi D.G."/>
            <person name="Jeon C.O."/>
        </authorList>
    </citation>
    <scope>NUCLEOTIDE SEQUENCE [LARGE SCALE GENOMIC DNA]</scope>
    <source>
        <strain evidence="1 2">J2-16</strain>
    </source>
</reference>
<proteinExistence type="predicted"/>